<evidence type="ECO:0000256" key="2">
    <source>
        <dbReference type="SAM" id="MobiDB-lite"/>
    </source>
</evidence>
<gene>
    <name evidence="4" type="ORF">GCM10022214_55620</name>
</gene>
<dbReference type="InterPro" id="IPR013216">
    <property type="entry name" value="Methyltransf_11"/>
</dbReference>
<evidence type="ECO:0000259" key="3">
    <source>
        <dbReference type="Pfam" id="PF08241"/>
    </source>
</evidence>
<keyword evidence="4" id="KW-0489">Methyltransferase</keyword>
<dbReference type="EMBL" id="BAAAZG010000042">
    <property type="protein sequence ID" value="GAA4088145.1"/>
    <property type="molecule type" value="Genomic_DNA"/>
</dbReference>
<dbReference type="Pfam" id="PF08241">
    <property type="entry name" value="Methyltransf_11"/>
    <property type="match status" value="1"/>
</dbReference>
<dbReference type="Gene3D" id="3.40.50.150">
    <property type="entry name" value="Vaccinia Virus protein VP39"/>
    <property type="match status" value="1"/>
</dbReference>
<dbReference type="InterPro" id="IPR050447">
    <property type="entry name" value="Erg6_SMT_methyltransf"/>
</dbReference>
<dbReference type="PANTHER" id="PTHR44068:SF11">
    <property type="entry name" value="GERANYL DIPHOSPHATE 2-C-METHYLTRANSFERASE"/>
    <property type="match status" value="1"/>
</dbReference>
<evidence type="ECO:0000256" key="1">
    <source>
        <dbReference type="ARBA" id="ARBA00022679"/>
    </source>
</evidence>
<keyword evidence="5" id="KW-1185">Reference proteome</keyword>
<dbReference type="InterPro" id="IPR029063">
    <property type="entry name" value="SAM-dependent_MTases_sf"/>
</dbReference>
<accession>A0ABP7WFV9</accession>
<organism evidence="4 5">
    <name type="scientific">Actinomadura miaoliensis</name>
    <dbReference type="NCBI Taxonomy" id="430685"/>
    <lineage>
        <taxon>Bacteria</taxon>
        <taxon>Bacillati</taxon>
        <taxon>Actinomycetota</taxon>
        <taxon>Actinomycetes</taxon>
        <taxon>Streptosporangiales</taxon>
        <taxon>Thermomonosporaceae</taxon>
        <taxon>Actinomadura</taxon>
    </lineage>
</organism>
<sequence length="264" mass="29025">MDFQRFRVTPGERVLDMGCGAGRHAFELYRRGAHVVAFDLDADELAGVEKMFGAMRLAGEAPEDATARVVRGDALDMPFPDDHFDKIIASEVLEHIPDDMRAMRELLRVLKPGGHLAVTVPAWLPERICWALSEDYHTAPGGHVRIYTRAELEAKLKATGFRVRGHHHAHGLHSPYWWIKCAVGVNNDGHPLAKAYHQVLVWDIMKRPLPTRLAERVLNPLIGKSVVVYFTKPAGKGSQAADGEKAGADTTSGEGAGRETADAV</sequence>
<dbReference type="GO" id="GO:0032259">
    <property type="term" value="P:methylation"/>
    <property type="evidence" value="ECO:0007669"/>
    <property type="project" value="UniProtKB-KW"/>
</dbReference>
<comment type="caution">
    <text evidence="4">The sequence shown here is derived from an EMBL/GenBank/DDBJ whole genome shotgun (WGS) entry which is preliminary data.</text>
</comment>
<keyword evidence="1" id="KW-0808">Transferase</keyword>
<dbReference type="Proteomes" id="UP001500683">
    <property type="component" value="Unassembled WGS sequence"/>
</dbReference>
<protein>
    <submittedName>
        <fullName evidence="4">Class I SAM-dependent methyltransferase</fullName>
    </submittedName>
</protein>
<reference evidence="5" key="1">
    <citation type="journal article" date="2019" name="Int. J. Syst. Evol. Microbiol.">
        <title>The Global Catalogue of Microorganisms (GCM) 10K type strain sequencing project: providing services to taxonomists for standard genome sequencing and annotation.</title>
        <authorList>
            <consortium name="The Broad Institute Genomics Platform"/>
            <consortium name="The Broad Institute Genome Sequencing Center for Infectious Disease"/>
            <person name="Wu L."/>
            <person name="Ma J."/>
        </authorList>
    </citation>
    <scope>NUCLEOTIDE SEQUENCE [LARGE SCALE GENOMIC DNA]</scope>
    <source>
        <strain evidence="5">JCM 16702</strain>
    </source>
</reference>
<feature type="region of interest" description="Disordered" evidence="2">
    <location>
        <begin position="236"/>
        <end position="264"/>
    </location>
</feature>
<dbReference type="SUPFAM" id="SSF53335">
    <property type="entry name" value="S-adenosyl-L-methionine-dependent methyltransferases"/>
    <property type="match status" value="1"/>
</dbReference>
<dbReference type="PANTHER" id="PTHR44068">
    <property type="entry name" value="ZGC:194242"/>
    <property type="match status" value="1"/>
</dbReference>
<evidence type="ECO:0000313" key="5">
    <source>
        <dbReference type="Proteomes" id="UP001500683"/>
    </source>
</evidence>
<proteinExistence type="predicted"/>
<feature type="domain" description="Methyltransferase type 11" evidence="3">
    <location>
        <begin position="15"/>
        <end position="117"/>
    </location>
</feature>
<name>A0ABP7WFV9_9ACTN</name>
<dbReference type="CDD" id="cd02440">
    <property type="entry name" value="AdoMet_MTases"/>
    <property type="match status" value="1"/>
</dbReference>
<evidence type="ECO:0000313" key="4">
    <source>
        <dbReference type="EMBL" id="GAA4088145.1"/>
    </source>
</evidence>
<dbReference type="GO" id="GO:0008168">
    <property type="term" value="F:methyltransferase activity"/>
    <property type="evidence" value="ECO:0007669"/>
    <property type="project" value="UniProtKB-KW"/>
</dbReference>